<comment type="caution">
    <text evidence="1">The sequence shown here is derived from an EMBL/GenBank/DDBJ whole genome shotgun (WGS) entry which is preliminary data.</text>
</comment>
<dbReference type="AlphaFoldDB" id="A0A9P0JUD1"/>
<reference evidence="1" key="1">
    <citation type="submission" date="2022-03" db="EMBL/GenBank/DDBJ databases">
        <authorList>
            <person name="Sayadi A."/>
        </authorList>
    </citation>
    <scope>NUCLEOTIDE SEQUENCE</scope>
</reference>
<name>A0A9P0JUD1_ACAOB</name>
<keyword evidence="2" id="KW-1185">Reference proteome</keyword>
<gene>
    <name evidence="1" type="ORF">ACAOBT_LOCUS2102</name>
</gene>
<organism evidence="1 2">
    <name type="scientific">Acanthoscelides obtectus</name>
    <name type="common">Bean weevil</name>
    <name type="synonym">Bruchus obtectus</name>
    <dbReference type="NCBI Taxonomy" id="200917"/>
    <lineage>
        <taxon>Eukaryota</taxon>
        <taxon>Metazoa</taxon>
        <taxon>Ecdysozoa</taxon>
        <taxon>Arthropoda</taxon>
        <taxon>Hexapoda</taxon>
        <taxon>Insecta</taxon>
        <taxon>Pterygota</taxon>
        <taxon>Neoptera</taxon>
        <taxon>Endopterygota</taxon>
        <taxon>Coleoptera</taxon>
        <taxon>Polyphaga</taxon>
        <taxon>Cucujiformia</taxon>
        <taxon>Chrysomeloidea</taxon>
        <taxon>Chrysomelidae</taxon>
        <taxon>Bruchinae</taxon>
        <taxon>Bruchini</taxon>
        <taxon>Acanthoscelides</taxon>
    </lineage>
</organism>
<dbReference type="EMBL" id="CAKOFQ010006670">
    <property type="protein sequence ID" value="CAH1957463.1"/>
    <property type="molecule type" value="Genomic_DNA"/>
</dbReference>
<proteinExistence type="predicted"/>
<evidence type="ECO:0000313" key="1">
    <source>
        <dbReference type="EMBL" id="CAH1957463.1"/>
    </source>
</evidence>
<protein>
    <submittedName>
        <fullName evidence="1">Uncharacterized protein</fullName>
    </submittedName>
</protein>
<evidence type="ECO:0000313" key="2">
    <source>
        <dbReference type="Proteomes" id="UP001152888"/>
    </source>
</evidence>
<sequence>MVSQHRSASVFEMEQHPLTRKVVPPAFHNPQVSRTVMHPLRAALQTSCNVLDVSTPSQHAIIYCDILERSA</sequence>
<accession>A0A9P0JUD1</accession>
<dbReference type="Proteomes" id="UP001152888">
    <property type="component" value="Unassembled WGS sequence"/>
</dbReference>